<feature type="compositionally biased region" description="Basic residues" evidence="1">
    <location>
        <begin position="716"/>
        <end position="729"/>
    </location>
</feature>
<reference evidence="2" key="1">
    <citation type="submission" date="2020-05" db="UniProtKB">
        <authorList>
            <consortium name="EnsemblMetazoa"/>
        </authorList>
    </citation>
    <scope>IDENTIFICATION</scope>
    <source>
        <strain evidence="2">USDA</strain>
    </source>
</reference>
<organism evidence="2 3">
    <name type="scientific">Stomoxys calcitrans</name>
    <name type="common">Stable fly</name>
    <name type="synonym">Conops calcitrans</name>
    <dbReference type="NCBI Taxonomy" id="35570"/>
    <lineage>
        <taxon>Eukaryota</taxon>
        <taxon>Metazoa</taxon>
        <taxon>Ecdysozoa</taxon>
        <taxon>Arthropoda</taxon>
        <taxon>Hexapoda</taxon>
        <taxon>Insecta</taxon>
        <taxon>Pterygota</taxon>
        <taxon>Neoptera</taxon>
        <taxon>Endopterygota</taxon>
        <taxon>Diptera</taxon>
        <taxon>Brachycera</taxon>
        <taxon>Muscomorpha</taxon>
        <taxon>Muscoidea</taxon>
        <taxon>Muscidae</taxon>
        <taxon>Stomoxys</taxon>
    </lineage>
</organism>
<dbReference type="Proteomes" id="UP000095300">
    <property type="component" value="Unassembled WGS sequence"/>
</dbReference>
<dbReference type="OrthoDB" id="6484979at2759"/>
<proteinExistence type="predicted"/>
<feature type="compositionally biased region" description="Low complexity" evidence="1">
    <location>
        <begin position="737"/>
        <end position="748"/>
    </location>
</feature>
<feature type="compositionally biased region" description="Polar residues" evidence="1">
    <location>
        <begin position="684"/>
        <end position="699"/>
    </location>
</feature>
<dbReference type="GO" id="GO:0008494">
    <property type="term" value="F:translation activator activity"/>
    <property type="evidence" value="ECO:0007669"/>
    <property type="project" value="TreeGrafter"/>
</dbReference>
<accession>A0A1I8NXC2</accession>
<feature type="compositionally biased region" description="Polar residues" evidence="1">
    <location>
        <begin position="633"/>
        <end position="670"/>
    </location>
</feature>
<dbReference type="AlphaFoldDB" id="A0A1I8NXC2"/>
<evidence type="ECO:0008006" key="4">
    <source>
        <dbReference type="Google" id="ProtNLM"/>
    </source>
</evidence>
<evidence type="ECO:0000313" key="3">
    <source>
        <dbReference type="Proteomes" id="UP000095300"/>
    </source>
</evidence>
<gene>
    <name evidence="2" type="primary">106090795</name>
</gene>
<feature type="region of interest" description="Disordered" evidence="1">
    <location>
        <begin position="307"/>
        <end position="386"/>
    </location>
</feature>
<dbReference type="GO" id="GO:0005829">
    <property type="term" value="C:cytosol"/>
    <property type="evidence" value="ECO:0007669"/>
    <property type="project" value="TreeGrafter"/>
</dbReference>
<dbReference type="VEuPathDB" id="VectorBase:SCAU002867"/>
<feature type="compositionally biased region" description="Polar residues" evidence="1">
    <location>
        <begin position="339"/>
        <end position="348"/>
    </location>
</feature>
<dbReference type="PANTHER" id="PTHR23254">
    <property type="entry name" value="EIF4G DOMAIN PROTEIN"/>
    <property type="match status" value="1"/>
</dbReference>
<sequence length="829" mass="94134">MANMITNNNNPNCLGNSIPVVATAGPTGTNPNMSAKDVVGGHGVGGISNLREISDYLLPNGVMSLAPGQCPYDHIIEMIRGLDLEDDGITMNHKIKSIETDFCNIVRDENMLCESMAYINDKALEDGETALKFALLFASRNFDVLAMKETKVRTAMLTLLQKNFVNSDTYRLYDRERLYNSITLLGEYYHRVRLADNAPITILGESLLSLLIREISEEKNVNNVKLAKLILSQITINGGLLRNLHNSDLSQLLYHIRKNLIEQPNLKPNVKAIMLMTLDLFYSNFESLGSQLEVMYEKYLIMEDDDVEDMGNNNQNQSSPTQSQPTNQLQQSPQQLTQYSNTCPGSQRQSHHSGYDENPLPSSSNNTSYENGDSGNVNDNTEEDQDNYKNWTDQVCEDSLEECDLNVGGGVVGGGGGNGSTGRYQNNHGDDRDQLHSSNSRYDNDPDRQSRNSRRSYQPRQSPRPLNQNYNRQNENSYQNARDSQNSGNEERDESKPLPRWRAPRFNRDDQHKDNRGRNAQRRFSASFDDDRQSVRSDGGSIRLYSINDRLKHAQEKIERSGNSSTYSGIANSNWDRQSQRDDRSERSYMSNYERGSNHRRGGRHYNQRPMYDKPPRFQKNKGANNGGENKNQSSETWRRSNSNLKYYDENSSYNNTNGPESNSRSSSRARTLPRPAKSRMEGGTNNSFRRSQSPNSYQRGGGGGGNGGGMGGNHHNSHNNNHHNKNRTRQFGNRYSSQSSLASEASSTLDRHHHHHQRNRSFSRRNPSMQHHQQPPKELPQQQPQNLPPPPRKEKENEDDWTDNEATNSELVRNARETTNYMNYLSSK</sequence>
<feature type="compositionally biased region" description="Polar residues" evidence="1">
    <location>
        <begin position="561"/>
        <end position="575"/>
    </location>
</feature>
<evidence type="ECO:0000313" key="2">
    <source>
        <dbReference type="EnsemblMetazoa" id="SCAU002867-PA"/>
    </source>
</evidence>
<dbReference type="InterPro" id="IPR051367">
    <property type="entry name" value="mRNA_TranslReg/HistoneTransl"/>
</dbReference>
<dbReference type="STRING" id="35570.A0A1I8NXC2"/>
<dbReference type="Gene3D" id="1.25.40.180">
    <property type="match status" value="1"/>
</dbReference>
<dbReference type="PANTHER" id="PTHR23254:SF18">
    <property type="entry name" value="RE28271P"/>
    <property type="match status" value="1"/>
</dbReference>
<feature type="region of interest" description="Disordered" evidence="1">
    <location>
        <begin position="556"/>
        <end position="829"/>
    </location>
</feature>
<evidence type="ECO:0000256" key="1">
    <source>
        <dbReference type="SAM" id="MobiDB-lite"/>
    </source>
</evidence>
<feature type="compositionally biased region" description="Basic residues" evidence="1">
    <location>
        <begin position="752"/>
        <end position="764"/>
    </location>
</feature>
<feature type="compositionally biased region" description="Polar residues" evidence="1">
    <location>
        <begin position="360"/>
        <end position="379"/>
    </location>
</feature>
<feature type="compositionally biased region" description="Basic and acidic residues" evidence="1">
    <location>
        <begin position="506"/>
        <end position="517"/>
    </location>
</feature>
<feature type="compositionally biased region" description="Gly residues" evidence="1">
    <location>
        <begin position="407"/>
        <end position="420"/>
    </location>
</feature>
<feature type="compositionally biased region" description="Low complexity" evidence="1">
    <location>
        <begin position="455"/>
        <end position="465"/>
    </location>
</feature>
<feature type="compositionally biased region" description="Basic residues" evidence="1">
    <location>
        <begin position="598"/>
        <end position="607"/>
    </location>
</feature>
<feature type="region of interest" description="Disordered" evidence="1">
    <location>
        <begin position="407"/>
        <end position="538"/>
    </location>
</feature>
<feature type="compositionally biased region" description="Polar residues" evidence="1">
    <location>
        <begin position="805"/>
        <end position="829"/>
    </location>
</feature>
<feature type="compositionally biased region" description="Low complexity" evidence="1">
    <location>
        <begin position="621"/>
        <end position="632"/>
    </location>
</feature>
<feature type="compositionally biased region" description="Polar residues" evidence="1">
    <location>
        <begin position="466"/>
        <end position="488"/>
    </location>
</feature>
<name>A0A1I8NXC2_STOCA</name>
<feature type="compositionally biased region" description="Basic and acidic residues" evidence="1">
    <location>
        <begin position="578"/>
        <end position="587"/>
    </location>
</feature>
<dbReference type="GO" id="GO:0006446">
    <property type="term" value="P:regulation of translational initiation"/>
    <property type="evidence" value="ECO:0007669"/>
    <property type="project" value="TreeGrafter"/>
</dbReference>
<dbReference type="KEGG" id="scac:106090795"/>
<dbReference type="EnsemblMetazoa" id="SCAU002867-RA">
    <property type="protein sequence ID" value="SCAU002867-PA"/>
    <property type="gene ID" value="SCAU002867"/>
</dbReference>
<feature type="compositionally biased region" description="Low complexity" evidence="1">
    <location>
        <begin position="312"/>
        <end position="338"/>
    </location>
</feature>
<feature type="compositionally biased region" description="Gly residues" evidence="1">
    <location>
        <begin position="700"/>
        <end position="713"/>
    </location>
</feature>
<protein>
    <recommendedName>
        <fullName evidence="4">MIF4G domain-containing protein</fullName>
    </recommendedName>
</protein>
<keyword evidence="3" id="KW-1185">Reference proteome</keyword>